<reference evidence="4 5" key="1">
    <citation type="journal article" date="2010" name="PLoS ONE">
        <title>The genome sequence of the rumen methanogen Methanobrevibacter ruminantium reveals new possibilities for controlling ruminant methane emissions.</title>
        <authorList>
            <person name="Leahy S.C."/>
            <person name="Kelly W.J."/>
            <person name="Altermann E."/>
            <person name="Ronimus R.S."/>
            <person name="Yeoman C.J."/>
            <person name="Pacheco D.M."/>
            <person name="Li D."/>
            <person name="Kong Z."/>
            <person name="McTavish S."/>
            <person name="Sang C."/>
            <person name="Lambie S.C."/>
            <person name="Janssen P.H."/>
            <person name="Dey D."/>
            <person name="Attwood G.T."/>
        </authorList>
    </citation>
    <scope>NUCLEOTIDE SEQUENCE [LARGE SCALE GENOMIC DNA]</scope>
    <source>
        <strain evidence="5">ATCC 35063 / DSM 1093 / JCM 13430 / OCM 146 / M1</strain>
    </source>
</reference>
<organism evidence="4 5">
    <name type="scientific">Methanobrevibacter ruminantium (strain ATCC 35063 / DSM 1093 / JCM 13430 / OCM 146 / M1)</name>
    <name type="common">Methanobacterium ruminantium</name>
    <dbReference type="NCBI Taxonomy" id="634498"/>
    <lineage>
        <taxon>Archaea</taxon>
        <taxon>Methanobacteriati</taxon>
        <taxon>Methanobacteriota</taxon>
        <taxon>Methanomada group</taxon>
        <taxon>Methanobacteria</taxon>
        <taxon>Methanobacteriales</taxon>
        <taxon>Methanobacteriaceae</taxon>
        <taxon>Methanobrevibacter</taxon>
    </lineage>
</organism>
<dbReference type="InterPro" id="IPR001434">
    <property type="entry name" value="OmcB-like_DUF11"/>
</dbReference>
<feature type="compositionally biased region" description="Basic and acidic residues" evidence="1">
    <location>
        <begin position="61"/>
        <end position="70"/>
    </location>
</feature>
<feature type="domain" description="DUF11" evidence="3">
    <location>
        <begin position="2689"/>
        <end position="2789"/>
    </location>
</feature>
<accession>D3E1E3</accession>
<proteinExistence type="predicted"/>
<feature type="domain" description="DUF11" evidence="3">
    <location>
        <begin position="2807"/>
        <end position="2921"/>
    </location>
</feature>
<evidence type="ECO:0000256" key="1">
    <source>
        <dbReference type="SAM" id="MobiDB-lite"/>
    </source>
</evidence>
<dbReference type="InterPro" id="IPR013783">
    <property type="entry name" value="Ig-like_fold"/>
</dbReference>
<dbReference type="EMBL" id="CP001719">
    <property type="protein sequence ID" value="ADC48028.1"/>
    <property type="molecule type" value="Genomic_DNA"/>
</dbReference>
<evidence type="ECO:0000259" key="3">
    <source>
        <dbReference type="Pfam" id="PF01345"/>
    </source>
</evidence>
<dbReference type="Gene3D" id="2.60.40.10">
    <property type="entry name" value="Immunoglobulins"/>
    <property type="match status" value="1"/>
</dbReference>
<dbReference type="HOGENOM" id="CLU_000546_0_0_2"/>
<protein>
    <submittedName>
        <fullName evidence="4">Adhesin-like protein</fullName>
    </submittedName>
</protein>
<dbReference type="InterPro" id="IPR051172">
    <property type="entry name" value="Chlamydia_OmcB"/>
</dbReference>
<keyword evidence="5" id="KW-1185">Reference proteome</keyword>
<dbReference type="InterPro" id="IPR047589">
    <property type="entry name" value="DUF11_rpt"/>
</dbReference>
<dbReference type="eggNOG" id="arCOG07611">
    <property type="taxonomic scope" value="Archaea"/>
</dbReference>
<evidence type="ECO:0000313" key="5">
    <source>
        <dbReference type="Proteomes" id="UP000008680"/>
    </source>
</evidence>
<dbReference type="InterPro" id="IPR006626">
    <property type="entry name" value="PbH1"/>
</dbReference>
<dbReference type="eggNOG" id="arCOG02555">
    <property type="taxonomic scope" value="Archaea"/>
</dbReference>
<keyword evidence="2" id="KW-0472">Membrane</keyword>
<dbReference type="PANTHER" id="PTHR34819">
    <property type="entry name" value="LARGE CYSTEINE-RICH PERIPLASMIC PROTEIN OMCB"/>
    <property type="match status" value="1"/>
</dbReference>
<feature type="domain" description="DUF11" evidence="3">
    <location>
        <begin position="1483"/>
        <end position="1582"/>
    </location>
</feature>
<dbReference type="NCBIfam" id="TIGR01451">
    <property type="entry name" value="B_ant_repeat"/>
    <property type="match status" value="14"/>
</dbReference>
<evidence type="ECO:0000256" key="2">
    <source>
        <dbReference type="SAM" id="Phobius"/>
    </source>
</evidence>
<feature type="region of interest" description="Disordered" evidence="1">
    <location>
        <begin position="41"/>
        <end position="96"/>
    </location>
</feature>
<dbReference type="PATRIC" id="fig|634498.28.peg.2179"/>
<dbReference type="STRING" id="634498.mru_2178"/>
<dbReference type="PANTHER" id="PTHR34819:SF3">
    <property type="entry name" value="CELL SURFACE PROTEIN"/>
    <property type="match status" value="1"/>
</dbReference>
<feature type="domain" description="DUF11" evidence="3">
    <location>
        <begin position="1723"/>
        <end position="1824"/>
    </location>
</feature>
<dbReference type="Gene3D" id="2.60.40.740">
    <property type="match status" value="1"/>
</dbReference>
<sequence>MSIKRILLTSLMLFIIIFSISFVSANENVTNDVSTNELSTQTVSNDITTSESISDTSLDSGENRGLDEIKSNSTEESSSSNLDLEDGTLNNDEIESDDCLTKNGKEATLQANKLSLDINMSRGTAQDVLDAIVRISSQGGGTLYLNGGTYTEGGHARVYNNDTDSFRNIVRNDGIVDISNVRVVGGSVDNPNQYATFQPNTRDSTSLAFSGYGVWDGNGTRYYPDSGFNLTNVTFENLNCTGRFFSFNSGYLTDCVFNNLESYQHLFFVTGAYNDGGKPIVLTNCNFTNSKQTYRGDGPGDGTDGTGQFGVVFGAEMYGCNFINTSTATHGGAFCLSDEWISAACVPSKLVDCNFINITSRWFAVYIHGNYSNTTRFITEPQVVENCSFINCTATGEFGGALGISHNNVIINNTEFIHNVGGKGSAIMVGGINNTHDGFLGVNTQGNNITIYNCTFEDNIAKIEGQSSAHSTDPPFTTYPTGYGGAVYVYGNHTKIIDSTFNNNTADDSCGAAIYIRGDNTTVVNSEFYNHTSENGTIYLVGNDCKIKDSLFHDNDADSTGACIFVEGNRAEIGNTTFVNNTAPNGGCVFIIGDHTLVDNDTKFITNNATNGAGIYVNGSNTMILNTSFINNTAVNGSGAFIYGHDTDVNGSYFEGNDATNGGAVFIEGNINDISNNTFLRNNATNQGGAVYIDGNHTKVNYNNFTENEAIPISEDQETGLGGAIFIRGNDTNTTANTFLHNKARNGSAIYTDGTNFYLHNDHFLENQAWSYLLITTADPAESLYKEQDIEINVLYRAGDNIINAIHNRNKPNETHFMNVTYSHSEFGNITTSPADQYVEPVDGVENSREGELLYQDDRENYQQIELRVEHENGDLALPRTPFRTNIYGNVNTTLNKSSLRKGLYVVGAEHIEDWNYKFIMNSTSFRILDTMDIMVNKTSDKEEYFQDEIAEWELIFHNTDNGTDAENVTMTDHLPNVFELMNLSYMFYTPTEAITNATLYLNNNTLRYGVYNSSSQQWVYGDARYNASANSWTYYFFDYDNVTYVYTEFNADDFVPVFGPVIYSNSTDVCYDNISYNIPEEDWYYDTIMVNGQEVRYGHFNATEFEQYFGPSYYDEDNKTWVWIHRGEDPLNPGQETDLRTIYDPESNIWVIDDYMHYPERKTVTEKVVFTIVNDTANNLTHLSLYARDFDVNVTGYVNFTTNCTRSGDYTNVVNVTTPDYDWDLSNNVANRSVLVDPLPNKTVSNTTPYYHDYVDYNLTIMNTGNSTYDQILTVVDSLPEGLVYNTTVGILYADQIGETLVENQGRTVTWNVTNIPANTNATIIVRVYVDALGNLTNNMTLIAPSGDNRTVNATITPVTYTDVSVNKTVEKEEYFINDTIVWTITVSVAGNGSNATNVNLSDVLPPEVEYISTNGTYDNATNSWYIGNMTNGSSVSITIDTRAIRVAENVTNVANVSCNETEWDYENNRDNATVSIIPVPQKTVNETNPTFGKYVDYNLTIINNGAEPYTDTLTVVDNLPEGLAYNNTVSILYADQVGDTIVENNNRTITWYVTNIPANTNATIIVRVYVGILGEQINNYTLIGPKGSNRTVNASIVVEPKVDISVEKTSDKINYFEGETVIWTITVSNANNATPATNVTLKDILPEEVEFVSANDTYSNETGIWYIGDMANGTSRTIVINTTAIRSKTNVTNVASVNCTEKEWNYTNNVDNATINIYPLINKTVSNSTPDYGDEVEYNLTVINTGDVMFNETVTLVDRLPEGVDFIKVLNEDGLKVISFDHSTKNLTWVVTNISANTKATITILANCTLVGLQENTWTIYGPEGMNRTVNATIVVGPKVDVSVEKTSDKINYFEGETVIWTITVHNANNGTNATNVTLKDILPEEVLYVSSNGTYNNNTGIWYIGNMTNGSSRTIVINTTAIKSKANVTNVANVSCNETEWNYTNNVDDAVINIYPLINKTVSNPTPDYHEEIEYNLTVENTGDIMFNETVTLVDRLPIGVDFIKVVNVTGLKVISFDNTTKNLTWNVTNITAHTKATITILAVCNAIGVQDNTWTIYGPEGMNRTVNATIEVKPIVDVSITKVADQEIYHIGDNVTWIITVHNAWNGTNATNVNVNDILPKEVEYLTHTVTQGQYNNRTGIWTIGFMANGTSQTLTIVSVAKINKTDITNVANVSCSEKEWNYSNNRDYATIEIVDTPINKTASKPVPDYHEEIEYYLTVTNLANETYNKTVTLVDSLPEGVTFLRVVNETGLRVLGFERRGNHQIWNVTDIEPNTTAVITILARCDAVGTKINNWTIYYPNGDSETVNATIEVKPIVDVSITKVADQEIYHIGDNVTWIITVHNAWNGTNATNVNVNDILPKEVEYLTHTVTQGQYNNRTGIWTIGFMANGTSQTLTIVSVAKINKTDITNVANVSCSEKEWNYSNNRDNATIEIVDTPINKTASKPVPDYHEEIEYYLTVTNLANETYNKTVTLVDSLPEGVTFLRVVNTSGLRVLSFNSTEKVQTWTVTDIEANTTAVITILARCDAVGIEINNWTIYYPNGDSKKVETPIDVQPIVDLSTTKTSNKDVYFLDDTAVWTITVHNAWNGTNATNVVIDELFPSEFEIINYTTTKGRYDPSARAWTIDFMENGTTETLVITSVATVVTPFVDNPVNVTSDERDWNLSNNPSNKSVKVIDIPDPEKTVNNATPYYNDTVVYSLTIKNTGDIKYTNKLTVIDSMPQGLEYVKTVGISGAKLIKEVVKGQVITWTITNISAHSNAVIKVRVRAKALGNLTNNLTIVTPHANKTVNCTITPVPIADLAVTKTNDHYGKDCLNSTFVYWTIKVVNYGPNTAVNAIAKDILPEGIIYLSDDSDGAYDYETGIWTIGNLAKGKSVTMTIETIVDAIDTRINNKVVVSSDTYDPDKSNNRDNSSIKVISIADLKLTKTANVTKTYVGENFTYTITVVNLGPDTAVNSRVYDVLPKGVKLLSFNESKGSYNPQTGKWAIGDMALGEEVTLKVNVRALTTGKIVNEARVESDTYDNDTSNNNDSATVIVIGDNPPIKMLPTGNPILIALLSLLAIVGVTLRRKS</sequence>
<dbReference type="InterPro" id="IPR011050">
    <property type="entry name" value="Pectin_lyase_fold/virulence"/>
</dbReference>
<keyword evidence="2" id="KW-1133">Transmembrane helix</keyword>
<feature type="domain" description="DUF11" evidence="3">
    <location>
        <begin position="2444"/>
        <end position="2549"/>
    </location>
</feature>
<feature type="domain" description="DUF11" evidence="3">
    <location>
        <begin position="2565"/>
        <end position="2679"/>
    </location>
</feature>
<dbReference type="KEGG" id="mru:mru_2178"/>
<feature type="compositionally biased region" description="Low complexity" evidence="1">
    <location>
        <begin position="44"/>
        <end position="60"/>
    </location>
</feature>
<name>D3E1E3_METRM</name>
<feature type="domain" description="DUF11" evidence="3">
    <location>
        <begin position="1843"/>
        <end position="1954"/>
    </location>
</feature>
<evidence type="ECO:0000313" key="4">
    <source>
        <dbReference type="EMBL" id="ADC48028.1"/>
    </source>
</evidence>
<feature type="transmembrane region" description="Helical" evidence="2">
    <location>
        <begin position="3057"/>
        <end position="3075"/>
    </location>
</feature>
<feature type="domain" description="DUF11" evidence="3">
    <location>
        <begin position="2202"/>
        <end position="2314"/>
    </location>
</feature>
<dbReference type="SMART" id="SM00710">
    <property type="entry name" value="PbH1"/>
    <property type="match status" value="9"/>
</dbReference>
<feature type="domain" description="DUF11" evidence="3">
    <location>
        <begin position="1961"/>
        <end position="2062"/>
    </location>
</feature>
<dbReference type="SUPFAM" id="SSF51126">
    <property type="entry name" value="Pectin lyase-like"/>
    <property type="match status" value="3"/>
</dbReference>
<feature type="domain" description="DUF11" evidence="3">
    <location>
        <begin position="2081"/>
        <end position="2196"/>
    </location>
</feature>
<feature type="domain" description="DUF11" evidence="3">
    <location>
        <begin position="2323"/>
        <end position="2438"/>
    </location>
</feature>
<feature type="domain" description="DUF11" evidence="3">
    <location>
        <begin position="1364"/>
        <end position="1476"/>
    </location>
</feature>
<feature type="domain" description="DUF11" evidence="3">
    <location>
        <begin position="1605"/>
        <end position="1717"/>
    </location>
</feature>
<keyword evidence="2" id="KW-0812">Transmembrane</keyword>
<feature type="compositionally biased region" description="Low complexity" evidence="1">
    <location>
        <begin position="71"/>
        <end position="81"/>
    </location>
</feature>
<feature type="domain" description="DUF11" evidence="3">
    <location>
        <begin position="2929"/>
        <end position="3042"/>
    </location>
</feature>
<dbReference type="Proteomes" id="UP000008680">
    <property type="component" value="Chromosome"/>
</dbReference>
<gene>
    <name evidence="4" type="ordered locus">mru_2178</name>
</gene>
<dbReference type="Pfam" id="PF01345">
    <property type="entry name" value="DUF11"/>
    <property type="match status" value="15"/>
</dbReference>
<feature type="domain" description="DUF11" evidence="3">
    <location>
        <begin position="1242"/>
        <end position="1354"/>
    </location>
</feature>